<keyword evidence="2" id="KW-1133">Transmembrane helix</keyword>
<proteinExistence type="predicted"/>
<sequence>MSFITTQQTKLDLELVPKENRLDIRKCNGRIPHGLTPREPTFQVVLYAIALTLCYPTFLIMTDVPRVYMHQFWNSVYKHDTFYRFKLDKKNPAMKESKSYKTYLGYATGVVPPKIERKFKKTSPSKKANDLVPVDEEPISKENMLRDLPRSLQLLQLQVSFLGMLLWKNNLKERKKKKSLRDFHKLHPSGVPDVTKYESTKSESESWGNDEDDRNDKNESENEDKDEENKSNDDETTFDSEKGLDSEQDTDGSESDSESDQQDDDDEVKDDDDDDKSEGDTDRGMDSDYVQDKKADVGMTDAEQEKENLEITQEQVVEDS</sequence>
<gene>
    <name evidence="3" type="ORF">Tci_048700</name>
</gene>
<keyword evidence="2" id="KW-0812">Transmembrane</keyword>
<feature type="region of interest" description="Disordered" evidence="1">
    <location>
        <begin position="177"/>
        <end position="320"/>
    </location>
</feature>
<feature type="compositionally biased region" description="Polar residues" evidence="1">
    <location>
        <begin position="310"/>
        <end position="320"/>
    </location>
</feature>
<feature type="compositionally biased region" description="Acidic residues" evidence="1">
    <location>
        <begin position="246"/>
        <end position="277"/>
    </location>
</feature>
<dbReference type="EMBL" id="BKCJ010007333">
    <property type="protein sequence ID" value="GEU76722.1"/>
    <property type="molecule type" value="Genomic_DNA"/>
</dbReference>
<evidence type="ECO:0000313" key="3">
    <source>
        <dbReference type="EMBL" id="GEU76722.1"/>
    </source>
</evidence>
<name>A0A6L2MVD6_TANCI</name>
<evidence type="ECO:0000256" key="1">
    <source>
        <dbReference type="SAM" id="MobiDB-lite"/>
    </source>
</evidence>
<dbReference type="AlphaFoldDB" id="A0A6L2MVD6"/>
<feature type="transmembrane region" description="Helical" evidence="2">
    <location>
        <begin position="44"/>
        <end position="62"/>
    </location>
</feature>
<protein>
    <submittedName>
        <fullName evidence="3">Uncharacterized protein</fullName>
    </submittedName>
</protein>
<reference evidence="3" key="1">
    <citation type="journal article" date="2019" name="Sci. Rep.">
        <title>Draft genome of Tanacetum cinerariifolium, the natural source of mosquito coil.</title>
        <authorList>
            <person name="Yamashiro T."/>
            <person name="Shiraishi A."/>
            <person name="Satake H."/>
            <person name="Nakayama K."/>
        </authorList>
    </citation>
    <scope>NUCLEOTIDE SEQUENCE</scope>
</reference>
<feature type="compositionally biased region" description="Basic and acidic residues" evidence="1">
    <location>
        <begin position="195"/>
        <end position="204"/>
    </location>
</feature>
<feature type="compositionally biased region" description="Basic and acidic residues" evidence="1">
    <location>
        <begin position="278"/>
        <end position="296"/>
    </location>
</feature>
<evidence type="ECO:0000256" key="2">
    <source>
        <dbReference type="SAM" id="Phobius"/>
    </source>
</evidence>
<accession>A0A6L2MVD6</accession>
<keyword evidence="2" id="KW-0472">Membrane</keyword>
<feature type="compositionally biased region" description="Basic and acidic residues" evidence="1">
    <location>
        <begin position="227"/>
        <end position="245"/>
    </location>
</feature>
<comment type="caution">
    <text evidence="3">The sequence shown here is derived from an EMBL/GenBank/DDBJ whole genome shotgun (WGS) entry which is preliminary data.</text>
</comment>
<organism evidence="3">
    <name type="scientific">Tanacetum cinerariifolium</name>
    <name type="common">Dalmatian daisy</name>
    <name type="synonym">Chrysanthemum cinerariifolium</name>
    <dbReference type="NCBI Taxonomy" id="118510"/>
    <lineage>
        <taxon>Eukaryota</taxon>
        <taxon>Viridiplantae</taxon>
        <taxon>Streptophyta</taxon>
        <taxon>Embryophyta</taxon>
        <taxon>Tracheophyta</taxon>
        <taxon>Spermatophyta</taxon>
        <taxon>Magnoliopsida</taxon>
        <taxon>eudicotyledons</taxon>
        <taxon>Gunneridae</taxon>
        <taxon>Pentapetalae</taxon>
        <taxon>asterids</taxon>
        <taxon>campanulids</taxon>
        <taxon>Asterales</taxon>
        <taxon>Asteraceae</taxon>
        <taxon>Asteroideae</taxon>
        <taxon>Anthemideae</taxon>
        <taxon>Anthemidinae</taxon>
        <taxon>Tanacetum</taxon>
    </lineage>
</organism>